<gene>
    <name evidence="2" type="ORF">OSB04_031699</name>
</gene>
<name>A0AA38SN52_9ASTR</name>
<dbReference type="GO" id="GO:0003676">
    <property type="term" value="F:nucleic acid binding"/>
    <property type="evidence" value="ECO:0007669"/>
    <property type="project" value="InterPro"/>
</dbReference>
<feature type="region of interest" description="Disordered" evidence="1">
    <location>
        <begin position="342"/>
        <end position="372"/>
    </location>
</feature>
<dbReference type="AlphaFoldDB" id="A0AA38SN52"/>
<dbReference type="CDD" id="cd00590">
    <property type="entry name" value="RRM_SF"/>
    <property type="match status" value="1"/>
</dbReference>
<feature type="compositionally biased region" description="Polar residues" evidence="1">
    <location>
        <begin position="231"/>
        <end position="241"/>
    </location>
</feature>
<feature type="compositionally biased region" description="Polar residues" evidence="1">
    <location>
        <begin position="206"/>
        <end position="215"/>
    </location>
</feature>
<dbReference type="Proteomes" id="UP001172457">
    <property type="component" value="Chromosome 8"/>
</dbReference>
<accession>A0AA38SN52</accession>
<feature type="compositionally biased region" description="Polar residues" evidence="1">
    <location>
        <begin position="89"/>
        <end position="125"/>
    </location>
</feature>
<evidence type="ECO:0000313" key="2">
    <source>
        <dbReference type="EMBL" id="KAJ9538966.1"/>
    </source>
</evidence>
<sequence>MVFDDLASHIKTPPSKTSKKLFLYPRFVQTFINAELPGLAIPLDIYKRNDPSSKIFAFLRKPNKDFFGSVTPLFPTTRGVTHSQDEDSSLQPKHSNTPPKILPTSSTSKIPQIIVSSTPNPSLKSFTRRHREAPSFSVATTHEPASPSLEHSPMEFIQKDSPRVCPNSQKVPSQEKEGHVDGKAQPTVHAQGARQDRLNITKTFSTVTQGEQSSRGPGCQETMGVVGASARQRTSTNTFNDPSKAGQTPEHGEDRYTTDEVMVDMGKLATACSEALSLAKSQAYDCRPSKGQQDEQQVDVEKVIETQAATQESEGRSEAENEAVEVLLVGLPNKGIFFSEKKEIEEKPEEQGSSRDKGKGKVIEEEVREKKSAIPAEMEHQLSMATIQGMIVEEQGSAREEDDSYMNVVIATMKRKKSIAVKSAKKRRIELVEEKDEEDKDLRIVHWEICVNGRHHAIRVTRSNGKTELHADLERFVEKMNRRDVDDLHEDGNRLYRGGRVEMSTMAKVTMECLQYMYDPRSMIPRGADLKIWKVFPTSQVVILKLIDGTTEFHLFEKEYKLSLLKELFEYGMNVYGEVLEEEEVDGEMVEKIKKALEWLCMLFDVGRVQHLFVQNFEVLNEWKLYETCGVYSLVYNGSKCEYCLVEGEYDHSLEKLQKMIEKGLSYRSSSEMGADLVIKGFKSSRNRKEVSFFFFKFPESSEAADLWRTFKKLGDASDIFMARKRLKNGKKFGFIRFRVAGDYEALRRRLTNVWIRMFKLVIYEARSKSGFENSSKTNLHHGEAPKVNIRRAEIGRLNYKSYCEAVRNGIHNTKSKSLAREEKTEKEGMESDFQEIYLGSWEEDSDNSDYLKSCLVSAISSTDNNEAVSKLVSSIWERSNVKYLEGKQVLIYLVKEDNVRLAESNPKHGIHYWVRNLCRWSKGYREVERITWLIVTGVPLHGWKEEIFTSIAGKWGQMIKTSNCNLLDDNVLNEGES</sequence>
<dbReference type="SUPFAM" id="SSF54928">
    <property type="entry name" value="RNA-binding domain, RBD"/>
    <property type="match status" value="1"/>
</dbReference>
<comment type="caution">
    <text evidence="2">The sequence shown here is derived from an EMBL/GenBank/DDBJ whole genome shotgun (WGS) entry which is preliminary data.</text>
</comment>
<feature type="region of interest" description="Disordered" evidence="1">
    <location>
        <begin position="206"/>
        <end position="255"/>
    </location>
</feature>
<protein>
    <recommendedName>
        <fullName evidence="4">RRM domain-containing protein</fullName>
    </recommendedName>
</protein>
<feature type="compositionally biased region" description="Basic and acidic residues" evidence="1">
    <location>
        <begin position="173"/>
        <end position="182"/>
    </location>
</feature>
<organism evidence="2 3">
    <name type="scientific">Centaurea solstitialis</name>
    <name type="common">yellow star-thistle</name>
    <dbReference type="NCBI Taxonomy" id="347529"/>
    <lineage>
        <taxon>Eukaryota</taxon>
        <taxon>Viridiplantae</taxon>
        <taxon>Streptophyta</taxon>
        <taxon>Embryophyta</taxon>
        <taxon>Tracheophyta</taxon>
        <taxon>Spermatophyta</taxon>
        <taxon>Magnoliopsida</taxon>
        <taxon>eudicotyledons</taxon>
        <taxon>Gunneridae</taxon>
        <taxon>Pentapetalae</taxon>
        <taxon>asterids</taxon>
        <taxon>campanulids</taxon>
        <taxon>Asterales</taxon>
        <taxon>Asteraceae</taxon>
        <taxon>Carduoideae</taxon>
        <taxon>Cardueae</taxon>
        <taxon>Centaureinae</taxon>
        <taxon>Centaurea</taxon>
    </lineage>
</organism>
<evidence type="ECO:0000313" key="3">
    <source>
        <dbReference type="Proteomes" id="UP001172457"/>
    </source>
</evidence>
<reference evidence="2" key="1">
    <citation type="submission" date="2023-03" db="EMBL/GenBank/DDBJ databases">
        <title>Chromosome-scale reference genome and RAD-based genetic map of yellow starthistle (Centaurea solstitialis) reveal putative structural variation and QTLs associated with invader traits.</title>
        <authorList>
            <person name="Reatini B."/>
            <person name="Cang F.A."/>
            <person name="Jiang Q."/>
            <person name="Mckibben M.T.W."/>
            <person name="Barker M.S."/>
            <person name="Rieseberg L.H."/>
            <person name="Dlugosch K.M."/>
        </authorList>
    </citation>
    <scope>NUCLEOTIDE SEQUENCE</scope>
    <source>
        <strain evidence="2">CAN-66</strain>
        <tissue evidence="2">Leaf</tissue>
    </source>
</reference>
<evidence type="ECO:0000256" key="1">
    <source>
        <dbReference type="SAM" id="MobiDB-lite"/>
    </source>
</evidence>
<keyword evidence="3" id="KW-1185">Reference proteome</keyword>
<dbReference type="EMBL" id="JARYMX010000008">
    <property type="protein sequence ID" value="KAJ9538966.1"/>
    <property type="molecule type" value="Genomic_DNA"/>
</dbReference>
<proteinExistence type="predicted"/>
<evidence type="ECO:0008006" key="4">
    <source>
        <dbReference type="Google" id="ProtNLM"/>
    </source>
</evidence>
<feature type="region of interest" description="Disordered" evidence="1">
    <location>
        <begin position="77"/>
        <end position="193"/>
    </location>
</feature>
<dbReference type="InterPro" id="IPR035979">
    <property type="entry name" value="RBD_domain_sf"/>
</dbReference>